<gene>
    <name evidence="3" type="ORF">HTZ84_07190</name>
</gene>
<feature type="region of interest" description="Disordered" evidence="1">
    <location>
        <begin position="222"/>
        <end position="244"/>
    </location>
</feature>
<comment type="caution">
    <text evidence="3">The sequence shown here is derived from an EMBL/GenBank/DDBJ whole genome shotgun (WGS) entry which is preliminary data.</text>
</comment>
<accession>A0ABX2LA77</accession>
<dbReference type="RefSeq" id="WP_174680047.1">
    <property type="nucleotide sequence ID" value="NZ_JABUQZ010000001.1"/>
</dbReference>
<evidence type="ECO:0000313" key="4">
    <source>
        <dbReference type="Proteomes" id="UP001016761"/>
    </source>
</evidence>
<evidence type="ECO:0000259" key="2">
    <source>
        <dbReference type="Pfam" id="PF24035"/>
    </source>
</evidence>
<dbReference type="InterPro" id="IPR055768">
    <property type="entry name" value="DUF7344"/>
</dbReference>
<reference evidence="3 4" key="1">
    <citation type="submission" date="2020-06" db="EMBL/GenBank/DDBJ databases">
        <title>Haloterrigena sp. nov., an extremely halophilic archaeon isolated from a saline sediment.</title>
        <authorList>
            <person name="Liu B.-B."/>
        </authorList>
    </citation>
    <scope>NUCLEOTIDE SEQUENCE [LARGE SCALE GENOMIC DNA]</scope>
    <source>
        <strain evidence="3 4">SYSU A558-1</strain>
    </source>
</reference>
<name>A0ABX2LA77_9EURY</name>
<protein>
    <recommendedName>
        <fullName evidence="2">DUF7344 domain-containing protein</fullName>
    </recommendedName>
</protein>
<keyword evidence="4" id="KW-1185">Reference proteome</keyword>
<dbReference type="EMBL" id="JABUQZ010000001">
    <property type="protein sequence ID" value="NUC72094.1"/>
    <property type="molecule type" value="Genomic_DNA"/>
</dbReference>
<proteinExistence type="predicted"/>
<dbReference type="Gene3D" id="1.10.10.10">
    <property type="entry name" value="Winged helix-like DNA-binding domain superfamily/Winged helix DNA-binding domain"/>
    <property type="match status" value="1"/>
</dbReference>
<evidence type="ECO:0000256" key="1">
    <source>
        <dbReference type="SAM" id="MobiDB-lite"/>
    </source>
</evidence>
<feature type="domain" description="DUF7344" evidence="2">
    <location>
        <begin position="127"/>
        <end position="206"/>
    </location>
</feature>
<dbReference type="InterPro" id="IPR036388">
    <property type="entry name" value="WH-like_DNA-bd_sf"/>
</dbReference>
<feature type="domain" description="DUF7344" evidence="2">
    <location>
        <begin position="17"/>
        <end position="94"/>
    </location>
</feature>
<dbReference type="Pfam" id="PF24035">
    <property type="entry name" value="DUF7344"/>
    <property type="match status" value="2"/>
</dbReference>
<dbReference type="Proteomes" id="UP001016761">
    <property type="component" value="Unassembled WGS sequence"/>
</dbReference>
<evidence type="ECO:0000313" key="3">
    <source>
        <dbReference type="EMBL" id="NUC72094.1"/>
    </source>
</evidence>
<sequence length="403" mass="44326">MSNPGVSGRSTSQDEVFDALADGTRREALRIVRERSPDGIAKTDLAYELAAVTDDKPLAEVSEDDHRRARLDCTHRVLPALLEAGVLVETDDDRLVAADHPLFDDAELVALLGRERTDYETDLDGLFAALADARRRTILTVLANQYHPITAETLARDVAAREDGTAEREVSQERVDEVRLSLRHVHLPLLNDAGLIGYDSESETVSYEGHPDLRIEWLETREDGAGETADDRDADDDRSATDEGVRTLEGRDRIIATGQSLCERADDELFMMFTTTGLLEEGCIRRVEDAIDRGVDVYVGSSDPRVRELVRERAPEATLWEPQLDWLDLPANGESVGRLVFADREAVMLGTFGTPAGGDEYDETAILGEGPGNGLVVLMRQLLGSRLDGRDATDETDAFGIPL</sequence>
<organism evidence="3 4">
    <name type="scientific">Haloterrigena gelatinilytica</name>
    <dbReference type="NCBI Taxonomy" id="2741724"/>
    <lineage>
        <taxon>Archaea</taxon>
        <taxon>Methanobacteriati</taxon>
        <taxon>Methanobacteriota</taxon>
        <taxon>Stenosarchaea group</taxon>
        <taxon>Halobacteria</taxon>
        <taxon>Halobacteriales</taxon>
        <taxon>Natrialbaceae</taxon>
        <taxon>Haloterrigena</taxon>
    </lineage>
</organism>